<protein>
    <submittedName>
        <fullName evidence="2">Uncharacterized protein</fullName>
    </submittedName>
</protein>
<evidence type="ECO:0000313" key="3">
    <source>
        <dbReference type="Proteomes" id="UP000215914"/>
    </source>
</evidence>
<reference evidence="1" key="3">
    <citation type="submission" date="2020-06" db="EMBL/GenBank/DDBJ databases">
        <title>Helianthus annuus Genome sequencing and assembly Release 2.</title>
        <authorList>
            <person name="Gouzy J."/>
            <person name="Langlade N."/>
            <person name="Munos S."/>
        </authorList>
    </citation>
    <scope>NUCLEOTIDE SEQUENCE</scope>
    <source>
        <tissue evidence="1">Leaves</tissue>
    </source>
</reference>
<dbReference type="Gramene" id="mRNA:HanXRQr2_Chr04g0159991">
    <property type="protein sequence ID" value="mRNA:HanXRQr2_Chr04g0159991"/>
    <property type="gene ID" value="HanXRQr2_Chr04g0159991"/>
</dbReference>
<accession>A0A251SMF3</accession>
<sequence length="117" mass="13545">MWHVLRASQDAFWRENEMDSFIVRGSRFYLPDPLILDPIYLSIKILIPLFLLIQQHSSVTIFETLAPHTHILQKSFLPCIISSSSSVYLAILYLRCIISSSSSVYHFCYEGVFEIES</sequence>
<organism evidence="2 3">
    <name type="scientific">Helianthus annuus</name>
    <name type="common">Common sunflower</name>
    <dbReference type="NCBI Taxonomy" id="4232"/>
    <lineage>
        <taxon>Eukaryota</taxon>
        <taxon>Viridiplantae</taxon>
        <taxon>Streptophyta</taxon>
        <taxon>Embryophyta</taxon>
        <taxon>Tracheophyta</taxon>
        <taxon>Spermatophyta</taxon>
        <taxon>Magnoliopsida</taxon>
        <taxon>eudicotyledons</taxon>
        <taxon>Gunneridae</taxon>
        <taxon>Pentapetalae</taxon>
        <taxon>asterids</taxon>
        <taxon>campanulids</taxon>
        <taxon>Asterales</taxon>
        <taxon>Asteraceae</taxon>
        <taxon>Asteroideae</taxon>
        <taxon>Heliantheae alliance</taxon>
        <taxon>Heliantheae</taxon>
        <taxon>Helianthus</taxon>
    </lineage>
</organism>
<dbReference type="InParanoid" id="A0A251SMF3"/>
<dbReference type="EMBL" id="MNCJ02000319">
    <property type="protein sequence ID" value="KAF5809673.1"/>
    <property type="molecule type" value="Genomic_DNA"/>
</dbReference>
<reference evidence="2" key="2">
    <citation type="submission" date="2017-02" db="EMBL/GenBank/DDBJ databases">
        <title>Sunflower complete genome.</title>
        <authorList>
            <person name="Langlade N."/>
            <person name="Munos S."/>
        </authorList>
    </citation>
    <scope>NUCLEOTIDE SEQUENCE [LARGE SCALE GENOMIC DNA]</scope>
    <source>
        <tissue evidence="2">Leaves</tissue>
    </source>
</reference>
<evidence type="ECO:0000313" key="1">
    <source>
        <dbReference type="EMBL" id="KAF5809673.1"/>
    </source>
</evidence>
<evidence type="ECO:0000313" key="2">
    <source>
        <dbReference type="EMBL" id="OTG00035.1"/>
    </source>
</evidence>
<gene>
    <name evidence="2" type="ORF">HannXRQ_Chr13g0386461</name>
    <name evidence="1" type="ORF">HanXRQr2_Chr04g0159991</name>
</gene>
<reference evidence="1 3" key="1">
    <citation type="journal article" date="2017" name="Nature">
        <title>The sunflower genome provides insights into oil metabolism, flowering and Asterid evolution.</title>
        <authorList>
            <person name="Badouin H."/>
            <person name="Gouzy J."/>
            <person name="Grassa C.J."/>
            <person name="Murat F."/>
            <person name="Staton S.E."/>
            <person name="Cottret L."/>
            <person name="Lelandais-Briere C."/>
            <person name="Owens G.L."/>
            <person name="Carrere S."/>
            <person name="Mayjonade B."/>
            <person name="Legrand L."/>
            <person name="Gill N."/>
            <person name="Kane N.C."/>
            <person name="Bowers J.E."/>
            <person name="Hubner S."/>
            <person name="Bellec A."/>
            <person name="Berard A."/>
            <person name="Berges H."/>
            <person name="Blanchet N."/>
            <person name="Boniface M.C."/>
            <person name="Brunel D."/>
            <person name="Catrice O."/>
            <person name="Chaidir N."/>
            <person name="Claudel C."/>
            <person name="Donnadieu C."/>
            <person name="Faraut T."/>
            <person name="Fievet G."/>
            <person name="Helmstetter N."/>
            <person name="King M."/>
            <person name="Knapp S.J."/>
            <person name="Lai Z."/>
            <person name="Le Paslier M.C."/>
            <person name="Lippi Y."/>
            <person name="Lorenzon L."/>
            <person name="Mandel J.R."/>
            <person name="Marage G."/>
            <person name="Marchand G."/>
            <person name="Marquand E."/>
            <person name="Bret-Mestries E."/>
            <person name="Morien E."/>
            <person name="Nambeesan S."/>
            <person name="Nguyen T."/>
            <person name="Pegot-Espagnet P."/>
            <person name="Pouilly N."/>
            <person name="Raftis F."/>
            <person name="Sallet E."/>
            <person name="Schiex T."/>
            <person name="Thomas J."/>
            <person name="Vandecasteele C."/>
            <person name="Vares D."/>
            <person name="Vear F."/>
            <person name="Vautrin S."/>
            <person name="Crespi M."/>
            <person name="Mangin B."/>
            <person name="Burke J.M."/>
            <person name="Salse J."/>
            <person name="Munos S."/>
            <person name="Vincourt P."/>
            <person name="Rieseberg L.H."/>
            <person name="Langlade N.B."/>
        </authorList>
    </citation>
    <scope>NUCLEOTIDE SEQUENCE [LARGE SCALE GENOMIC DNA]</scope>
    <source>
        <strain evidence="3">cv. SF193</strain>
        <tissue evidence="1">Leaves</tissue>
    </source>
</reference>
<dbReference type="Proteomes" id="UP000215914">
    <property type="component" value="Chromosome 13"/>
</dbReference>
<proteinExistence type="predicted"/>
<keyword evidence="3" id="KW-1185">Reference proteome</keyword>
<name>A0A251SMF3_HELAN</name>
<dbReference type="AlphaFoldDB" id="A0A251SMF3"/>
<dbReference type="EMBL" id="CM007902">
    <property type="protein sequence ID" value="OTG00035.1"/>
    <property type="molecule type" value="Genomic_DNA"/>
</dbReference>